<dbReference type="InParanoid" id="A0A068U096"/>
<gene>
    <name evidence="2" type="ORF">GSCOC_T00037160001</name>
</gene>
<evidence type="ECO:0000313" key="3">
    <source>
        <dbReference type="Proteomes" id="UP000295252"/>
    </source>
</evidence>
<dbReference type="Gramene" id="CDP01965">
    <property type="protein sequence ID" value="CDP01965"/>
    <property type="gene ID" value="GSCOC_T00037160001"/>
</dbReference>
<reference evidence="3" key="1">
    <citation type="journal article" date="2014" name="Science">
        <title>The coffee genome provides insight into the convergent evolution of caffeine biosynthesis.</title>
        <authorList>
            <person name="Denoeud F."/>
            <person name="Carretero-Paulet L."/>
            <person name="Dereeper A."/>
            <person name="Droc G."/>
            <person name="Guyot R."/>
            <person name="Pietrella M."/>
            <person name="Zheng C."/>
            <person name="Alberti A."/>
            <person name="Anthony F."/>
            <person name="Aprea G."/>
            <person name="Aury J.M."/>
            <person name="Bento P."/>
            <person name="Bernard M."/>
            <person name="Bocs S."/>
            <person name="Campa C."/>
            <person name="Cenci A."/>
            <person name="Combes M.C."/>
            <person name="Crouzillat D."/>
            <person name="Da Silva C."/>
            <person name="Daddiego L."/>
            <person name="De Bellis F."/>
            <person name="Dussert S."/>
            <person name="Garsmeur O."/>
            <person name="Gayraud T."/>
            <person name="Guignon V."/>
            <person name="Jahn K."/>
            <person name="Jamilloux V."/>
            <person name="Joet T."/>
            <person name="Labadie K."/>
            <person name="Lan T."/>
            <person name="Leclercq J."/>
            <person name="Lepelley M."/>
            <person name="Leroy T."/>
            <person name="Li L.T."/>
            <person name="Librado P."/>
            <person name="Lopez L."/>
            <person name="Munoz A."/>
            <person name="Noel B."/>
            <person name="Pallavicini A."/>
            <person name="Perrotta G."/>
            <person name="Poncet V."/>
            <person name="Pot D."/>
            <person name="Priyono X."/>
            <person name="Rigoreau M."/>
            <person name="Rouard M."/>
            <person name="Rozas J."/>
            <person name="Tranchant-Dubreuil C."/>
            <person name="VanBuren R."/>
            <person name="Zhang Q."/>
            <person name="Andrade A.C."/>
            <person name="Argout X."/>
            <person name="Bertrand B."/>
            <person name="de Kochko A."/>
            <person name="Graziosi G."/>
            <person name="Henry R.J."/>
            <person name="Jayarama X."/>
            <person name="Ming R."/>
            <person name="Nagai C."/>
            <person name="Rounsley S."/>
            <person name="Sankoff D."/>
            <person name="Giuliano G."/>
            <person name="Albert V.A."/>
            <person name="Wincker P."/>
            <person name="Lashermes P."/>
        </authorList>
    </citation>
    <scope>NUCLEOTIDE SEQUENCE [LARGE SCALE GENOMIC DNA]</scope>
    <source>
        <strain evidence="3">cv. DH200-94</strain>
    </source>
</reference>
<sequence>MAGPGKRGRKRKEVLIQESLQAAAGGGGGGLHQMQLDDPFLPSFPPRQDTVILPAKHRYPTRGSSAVPHECASSTASLTFPLRHQIGTPKQSYVTAKRVLLEANNTLYPAGGDVKALEKCSSELPHQIQVSTFPATSLSHSSTSAEIGKSMKNAGSSASTKEWSAPISSGDRLDVEKFTANLLSQTERPENFLPLVPLINERNSTEKNLHMTGANLGSNAIHEVPEKIATSSHTKKNSQLSRCPSFNLSEMAHMSNDDFLDDEGVESAIDPALVTVHQYRVNQEVAPLLRAIFAKYGDIAKNSILESPKTRGIFLEMVCGIYQKLENSAFLDITSFELNNLLHLIHDLECMKLDVKWLHQKIDEISYAKHILGDYFSLKKERTRNFELIARKEEELGVLQQKIFLEKVELEAMKNKAEEIDKKVVDLKEKASGFCRKSLVHGLL</sequence>
<dbReference type="OrthoDB" id="1096033at2759"/>
<dbReference type="PANTHER" id="PTHR35358">
    <property type="entry name" value="OS06G0711100 PROTEIN"/>
    <property type="match status" value="1"/>
</dbReference>
<feature type="compositionally biased region" description="Polar residues" evidence="1">
    <location>
        <begin position="153"/>
        <end position="162"/>
    </location>
</feature>
<dbReference type="PhylomeDB" id="A0A068U096"/>
<name>A0A068U096_COFCA</name>
<dbReference type="PANTHER" id="PTHR35358:SF10">
    <property type="entry name" value="PLANT PHOSPHOLIPASE-LIKE PROTEIN"/>
    <property type="match status" value="1"/>
</dbReference>
<dbReference type="EMBL" id="HG739091">
    <property type="protein sequence ID" value="CDP01965.1"/>
    <property type="molecule type" value="Genomic_DNA"/>
</dbReference>
<dbReference type="Pfam" id="PF05278">
    <property type="entry name" value="PEARLI-4"/>
    <property type="match status" value="1"/>
</dbReference>
<dbReference type="InterPro" id="IPR007942">
    <property type="entry name" value="PLipase-like"/>
</dbReference>
<accession>A0A068U096</accession>
<keyword evidence="3" id="KW-1185">Reference proteome</keyword>
<organism evidence="2 3">
    <name type="scientific">Coffea canephora</name>
    <name type="common">Robusta coffee</name>
    <dbReference type="NCBI Taxonomy" id="49390"/>
    <lineage>
        <taxon>Eukaryota</taxon>
        <taxon>Viridiplantae</taxon>
        <taxon>Streptophyta</taxon>
        <taxon>Embryophyta</taxon>
        <taxon>Tracheophyta</taxon>
        <taxon>Spermatophyta</taxon>
        <taxon>Magnoliopsida</taxon>
        <taxon>eudicotyledons</taxon>
        <taxon>Gunneridae</taxon>
        <taxon>Pentapetalae</taxon>
        <taxon>asterids</taxon>
        <taxon>lamiids</taxon>
        <taxon>Gentianales</taxon>
        <taxon>Rubiaceae</taxon>
        <taxon>Ixoroideae</taxon>
        <taxon>Gardenieae complex</taxon>
        <taxon>Bertiereae - Coffeeae clade</taxon>
        <taxon>Coffeeae</taxon>
        <taxon>Coffea</taxon>
    </lineage>
</organism>
<evidence type="ECO:0000256" key="1">
    <source>
        <dbReference type="SAM" id="MobiDB-lite"/>
    </source>
</evidence>
<evidence type="ECO:0000313" key="2">
    <source>
        <dbReference type="EMBL" id="CDP01965.1"/>
    </source>
</evidence>
<protein>
    <submittedName>
        <fullName evidence="2">Uncharacterized protein</fullName>
    </submittedName>
</protein>
<dbReference type="Proteomes" id="UP000295252">
    <property type="component" value="Chromosome IX"/>
</dbReference>
<dbReference type="AlphaFoldDB" id="A0A068U096"/>
<dbReference type="STRING" id="49390.A0A068U096"/>
<feature type="region of interest" description="Disordered" evidence="1">
    <location>
        <begin position="144"/>
        <end position="166"/>
    </location>
</feature>
<proteinExistence type="predicted"/>